<evidence type="ECO:0000256" key="1">
    <source>
        <dbReference type="ARBA" id="ARBA00003238"/>
    </source>
</evidence>
<accession>K8Z8T5</accession>
<dbReference type="InterPro" id="IPR003797">
    <property type="entry name" value="DegV"/>
</dbReference>
<dbReference type="PANTHER" id="PTHR33434:SF3">
    <property type="entry name" value="DEGV DOMAIN-CONTAINING PROTEIN YITS"/>
    <property type="match status" value="1"/>
</dbReference>
<keyword evidence="4" id="KW-1185">Reference proteome</keyword>
<dbReference type="PROSITE" id="PS51482">
    <property type="entry name" value="DEGV"/>
    <property type="match status" value="1"/>
</dbReference>
<dbReference type="RefSeq" id="WP_009490226.1">
    <property type="nucleotide sequence ID" value="NZ_AMYT01000017.1"/>
</dbReference>
<organism evidence="3 4">
    <name type="scientific">Catellicoccus marimammalium M35/04/3</name>
    <dbReference type="NCBI Taxonomy" id="1234409"/>
    <lineage>
        <taxon>Bacteria</taxon>
        <taxon>Bacillati</taxon>
        <taxon>Bacillota</taxon>
        <taxon>Bacilli</taxon>
        <taxon>Lactobacillales</taxon>
        <taxon>Enterococcaceae</taxon>
        <taxon>Catellicoccus</taxon>
    </lineage>
</organism>
<dbReference type="InterPro" id="IPR050270">
    <property type="entry name" value="DegV_domain_contain"/>
</dbReference>
<dbReference type="OrthoDB" id="5429275at2"/>
<dbReference type="Gene3D" id="3.30.1180.10">
    <property type="match status" value="1"/>
</dbReference>
<dbReference type="InterPro" id="IPR043168">
    <property type="entry name" value="DegV_C"/>
</dbReference>
<comment type="caution">
    <text evidence="3">The sequence shown here is derived from an EMBL/GenBank/DDBJ whole genome shotgun (WGS) entry which is preliminary data.</text>
</comment>
<gene>
    <name evidence="3" type="ORF">C683_0780</name>
</gene>
<dbReference type="GO" id="GO:0008289">
    <property type="term" value="F:lipid binding"/>
    <property type="evidence" value="ECO:0007669"/>
    <property type="project" value="UniProtKB-KW"/>
</dbReference>
<dbReference type="NCBIfam" id="TIGR00762">
    <property type="entry name" value="DegV"/>
    <property type="match status" value="1"/>
</dbReference>
<dbReference type="SUPFAM" id="SSF82549">
    <property type="entry name" value="DAK1/DegV-like"/>
    <property type="match status" value="1"/>
</dbReference>
<dbReference type="AlphaFoldDB" id="K8Z8T5"/>
<dbReference type="Proteomes" id="UP000016057">
    <property type="component" value="Unassembled WGS sequence"/>
</dbReference>
<comment type="function">
    <text evidence="1">May bind long-chain fatty acids, such as palmitate, and may play a role in lipid transport or fatty acid metabolism.</text>
</comment>
<evidence type="ECO:0000313" key="4">
    <source>
        <dbReference type="Proteomes" id="UP000016057"/>
    </source>
</evidence>
<evidence type="ECO:0000313" key="3">
    <source>
        <dbReference type="EMBL" id="EKU27449.1"/>
    </source>
</evidence>
<dbReference type="PANTHER" id="PTHR33434">
    <property type="entry name" value="DEGV DOMAIN-CONTAINING PROTEIN DR_1986-RELATED"/>
    <property type="match status" value="1"/>
</dbReference>
<name>K8Z8T5_9ENTE</name>
<protein>
    <submittedName>
        <fullName evidence="3">DegV family protein</fullName>
    </submittedName>
</protein>
<dbReference type="Pfam" id="PF02645">
    <property type="entry name" value="DegV"/>
    <property type="match status" value="1"/>
</dbReference>
<reference evidence="3 4" key="1">
    <citation type="journal article" date="2013" name="Genome Announc.">
        <title>Draft Genome Sequence of Catellicoccus marimammalium, a Novel Species Commonly Found in Gull Feces.</title>
        <authorList>
            <person name="Weigand M.R."/>
            <person name="Ryu H."/>
            <person name="Bozcek L."/>
            <person name="Konstantinidis K.T."/>
            <person name="Santo Domingo J.W."/>
        </authorList>
    </citation>
    <scope>NUCLEOTIDE SEQUENCE [LARGE SCALE GENOMIC DNA]</scope>
    <source>
        <strain evidence="3 4">M35/04/3</strain>
    </source>
</reference>
<dbReference type="Gene3D" id="3.40.50.10170">
    <property type="match status" value="1"/>
</dbReference>
<proteinExistence type="predicted"/>
<evidence type="ECO:0000256" key="2">
    <source>
        <dbReference type="ARBA" id="ARBA00023121"/>
    </source>
</evidence>
<dbReference type="EMBL" id="AMYT01000017">
    <property type="protein sequence ID" value="EKU27449.1"/>
    <property type="molecule type" value="Genomic_DNA"/>
</dbReference>
<dbReference type="STRING" id="1234409.C683_0780"/>
<keyword evidence="2" id="KW-0446">Lipid-binding</keyword>
<dbReference type="eggNOG" id="COG1307">
    <property type="taxonomic scope" value="Bacteria"/>
</dbReference>
<dbReference type="PATRIC" id="fig|1234409.3.peg.731"/>
<sequence>MKPRKVAIIADTALDVPVDFAKEYDVFLLPISVIFSDGEYRDQIDISTEEVYRRLHEEIPKTSLPSGEMILRTFDAVAAKGYEEALFFTLSSGMSGTYNMLHLMAQEETRFQSFVFDTKNIGLGGGFFAMHAAVLAKEGHDLASIKAQVCDTTKKSKQFGKFKNFEFLEKGGRIGLVTAKIGTLLNIKPIISVNDDGIVYTAAKVKGNKKARKEMVELLSQFLEGHEHFCLSVQQGEAEEEASIMIDLLEERFPGKPLLEGHIGTAFGVHTGPGMIVIGAYIYK</sequence>